<dbReference type="InterPro" id="IPR040676">
    <property type="entry name" value="DUF5641"/>
</dbReference>
<protein>
    <submittedName>
        <fullName evidence="3">Uncharacterized protein LOC112680990</fullName>
    </submittedName>
</protein>
<dbReference type="PROSITE" id="PS50994">
    <property type="entry name" value="INTEGRASE"/>
    <property type="match status" value="1"/>
</dbReference>
<dbReference type="GO" id="GO:0015074">
    <property type="term" value="P:DNA integration"/>
    <property type="evidence" value="ECO:0007669"/>
    <property type="project" value="InterPro"/>
</dbReference>
<organism evidence="2 3">
    <name type="scientific">Sipha flava</name>
    <name type="common">yellow sugarcane aphid</name>
    <dbReference type="NCBI Taxonomy" id="143950"/>
    <lineage>
        <taxon>Eukaryota</taxon>
        <taxon>Metazoa</taxon>
        <taxon>Ecdysozoa</taxon>
        <taxon>Arthropoda</taxon>
        <taxon>Hexapoda</taxon>
        <taxon>Insecta</taxon>
        <taxon>Pterygota</taxon>
        <taxon>Neoptera</taxon>
        <taxon>Paraneoptera</taxon>
        <taxon>Hemiptera</taxon>
        <taxon>Sternorrhyncha</taxon>
        <taxon>Aphidomorpha</taxon>
        <taxon>Aphidoidea</taxon>
        <taxon>Aphididae</taxon>
        <taxon>Sipha</taxon>
    </lineage>
</organism>
<dbReference type="Pfam" id="PF18701">
    <property type="entry name" value="DUF5641"/>
    <property type="match status" value="1"/>
</dbReference>
<name>A0A8B8F8S6_9HEMI</name>
<dbReference type="RefSeq" id="XP_025407041.1">
    <property type="nucleotide sequence ID" value="XM_025551256.1"/>
</dbReference>
<evidence type="ECO:0000313" key="3">
    <source>
        <dbReference type="RefSeq" id="XP_025407041.1"/>
    </source>
</evidence>
<accession>A0A8B8F8S6</accession>
<keyword evidence="2" id="KW-1185">Reference proteome</keyword>
<gene>
    <name evidence="3" type="primary">LOC112680990</name>
</gene>
<dbReference type="AlphaFoldDB" id="A0A8B8F8S6"/>
<dbReference type="PANTHER" id="PTHR47331">
    <property type="entry name" value="PHD-TYPE DOMAIN-CONTAINING PROTEIN"/>
    <property type="match status" value="1"/>
</dbReference>
<dbReference type="Proteomes" id="UP000694846">
    <property type="component" value="Unplaced"/>
</dbReference>
<evidence type="ECO:0000313" key="2">
    <source>
        <dbReference type="Proteomes" id="UP000694846"/>
    </source>
</evidence>
<dbReference type="PANTHER" id="PTHR47331:SF1">
    <property type="entry name" value="GAG-LIKE PROTEIN"/>
    <property type="match status" value="1"/>
</dbReference>
<dbReference type="GO" id="GO:0003676">
    <property type="term" value="F:nucleic acid binding"/>
    <property type="evidence" value="ECO:0007669"/>
    <property type="project" value="InterPro"/>
</dbReference>
<dbReference type="InterPro" id="IPR036397">
    <property type="entry name" value="RNaseH_sf"/>
</dbReference>
<dbReference type="InterPro" id="IPR001584">
    <property type="entry name" value="Integrase_cat-core"/>
</dbReference>
<reference evidence="3" key="1">
    <citation type="submission" date="2025-08" db="UniProtKB">
        <authorList>
            <consortium name="RefSeq"/>
        </authorList>
    </citation>
    <scope>IDENTIFICATION</scope>
    <source>
        <tissue evidence="3">Whole body</tissue>
    </source>
</reference>
<feature type="domain" description="Integrase catalytic" evidence="1">
    <location>
        <begin position="7"/>
        <end position="202"/>
    </location>
</feature>
<dbReference type="OrthoDB" id="6608729at2759"/>
<sequence length="286" mass="32440">MGDLPGDRVQPGRAFFKCGIDFTGPFLIKSSTSRKSPIIKTYACIFVCLSTKAVHIEAVSDLTTKAFLNALNRFFDRRGKSAVIYSDNATNFVGANRKLKEVHQLFQSKQEELQRHFTNVGVKWIFIPPHLSLFGGLWEAAVKSMKILLGRVIGEAHLTYEEWCTVLTRDEACLNSRLLTTLSSDPSDPSPLTPGHFLIGDSLTASPKDITATPVNRLTRWRRVTHYSQQLWRRWSKEYLCQLQERSKWSKEKGPKLNVGTVVLVKDDNLPPLQWRLGVVNHVFRG</sequence>
<dbReference type="Gene3D" id="3.30.420.10">
    <property type="entry name" value="Ribonuclease H-like superfamily/Ribonuclease H"/>
    <property type="match status" value="1"/>
</dbReference>
<dbReference type="SUPFAM" id="SSF53098">
    <property type="entry name" value="Ribonuclease H-like"/>
    <property type="match status" value="1"/>
</dbReference>
<evidence type="ECO:0000259" key="1">
    <source>
        <dbReference type="PROSITE" id="PS50994"/>
    </source>
</evidence>
<proteinExistence type="predicted"/>
<dbReference type="GeneID" id="112680990"/>
<dbReference type="InterPro" id="IPR012337">
    <property type="entry name" value="RNaseH-like_sf"/>
</dbReference>